<name>A0AAE1E9D0_9GAST</name>
<accession>A0AAE1E9D0</accession>
<dbReference type="AlphaFoldDB" id="A0AAE1E9D0"/>
<comment type="caution">
    <text evidence="1">The sequence shown here is derived from an EMBL/GenBank/DDBJ whole genome shotgun (WGS) entry which is preliminary data.</text>
</comment>
<evidence type="ECO:0000313" key="1">
    <source>
        <dbReference type="EMBL" id="KAK3799199.1"/>
    </source>
</evidence>
<gene>
    <name evidence="1" type="ORF">RRG08_054328</name>
</gene>
<sequence>MMNEHPYFHWDLLRQPLQSPQFGMGGMAGMGGMTGMGGMGGMGGMPGMGGMGGMGAPFFDVNRILRHLYVLTLKSLF</sequence>
<evidence type="ECO:0000313" key="2">
    <source>
        <dbReference type="Proteomes" id="UP001283361"/>
    </source>
</evidence>
<dbReference type="EMBL" id="JAWDGP010000590">
    <property type="protein sequence ID" value="KAK3799199.1"/>
    <property type="molecule type" value="Genomic_DNA"/>
</dbReference>
<organism evidence="1 2">
    <name type="scientific">Elysia crispata</name>
    <name type="common">lettuce slug</name>
    <dbReference type="NCBI Taxonomy" id="231223"/>
    <lineage>
        <taxon>Eukaryota</taxon>
        <taxon>Metazoa</taxon>
        <taxon>Spiralia</taxon>
        <taxon>Lophotrochozoa</taxon>
        <taxon>Mollusca</taxon>
        <taxon>Gastropoda</taxon>
        <taxon>Heterobranchia</taxon>
        <taxon>Euthyneura</taxon>
        <taxon>Panpulmonata</taxon>
        <taxon>Sacoglossa</taxon>
        <taxon>Placobranchoidea</taxon>
        <taxon>Plakobranchidae</taxon>
        <taxon>Elysia</taxon>
    </lineage>
</organism>
<keyword evidence="2" id="KW-1185">Reference proteome</keyword>
<reference evidence="1" key="1">
    <citation type="journal article" date="2023" name="G3 (Bethesda)">
        <title>A reference genome for the long-term kleptoplast-retaining sea slug Elysia crispata morphotype clarki.</title>
        <authorList>
            <person name="Eastman K.E."/>
            <person name="Pendleton A.L."/>
            <person name="Shaikh M.A."/>
            <person name="Suttiyut T."/>
            <person name="Ogas R."/>
            <person name="Tomko P."/>
            <person name="Gavelis G."/>
            <person name="Widhalm J.R."/>
            <person name="Wisecaver J.H."/>
        </authorList>
    </citation>
    <scope>NUCLEOTIDE SEQUENCE</scope>
    <source>
        <strain evidence="1">ECLA1</strain>
    </source>
</reference>
<proteinExistence type="predicted"/>
<dbReference type="Proteomes" id="UP001283361">
    <property type="component" value="Unassembled WGS sequence"/>
</dbReference>
<protein>
    <submittedName>
        <fullName evidence="1">Uncharacterized protein</fullName>
    </submittedName>
</protein>